<keyword evidence="3" id="KW-1185">Reference proteome</keyword>
<dbReference type="PROSITE" id="PS51257">
    <property type="entry name" value="PROKAR_LIPOPROTEIN"/>
    <property type="match status" value="1"/>
</dbReference>
<protein>
    <submittedName>
        <fullName evidence="2">Uncharacterized protein</fullName>
    </submittedName>
</protein>
<evidence type="ECO:0000256" key="1">
    <source>
        <dbReference type="SAM" id="MobiDB-lite"/>
    </source>
</evidence>
<feature type="compositionally biased region" description="Basic and acidic residues" evidence="1">
    <location>
        <begin position="31"/>
        <end position="55"/>
    </location>
</feature>
<evidence type="ECO:0000313" key="2">
    <source>
        <dbReference type="EMBL" id="VEU58894.1"/>
    </source>
</evidence>
<dbReference type="RefSeq" id="WP_129620510.1">
    <property type="nucleotide sequence ID" value="NZ_LR214950.1"/>
</dbReference>
<sequence>MKLKGKFKFLTILSGVTVVSLPFAMISCEEIQKSEKKETQPTESKPKEDTTEQPKEGGATDSETVNPPAEEGGTPTTPTNPETPGNEGVNPPAEENPGNQEGEQPDPENPETPGNEERDGDNQGTSEGNPSEETPTPGENEAQKAAEAERAKNEAVVAKFQGDEGIARFAFTTEYDDERNKSNLDFFYRDITYNDGTFKDVTFTFIPDTAKIQSEIKRLVPDTESTQANATKIVTETGSRFNSFIDVLGEEYILVNVEQTKEEGQEFTPNYSLNGKYTFGEGFTLTYKIAKRDGSFISESISTTIPENKAPIPATPSSFGFRSGEYSLSRFDSYLNRDKKKVLHLLNKNSSVEIMYETPKSYKNYDYTPEQQNIINKAIILRQRIISEFFNETTGFDGRKVYVFAPPFAELEHKARQRSLSNLIFTLDKMIIYGYAFQEYYDLVYGKPTDGEDLSLVTNTYSALVNMKKRSSSSSSSGGRSSTSPYV</sequence>
<feature type="compositionally biased region" description="Basic and acidic residues" evidence="1">
    <location>
        <begin position="141"/>
        <end position="153"/>
    </location>
</feature>
<dbReference type="EMBL" id="LR214950">
    <property type="protein sequence ID" value="VEU58894.1"/>
    <property type="molecule type" value="Genomic_DNA"/>
</dbReference>
<name>A0A449A3V9_9BACT</name>
<organism evidence="2 3">
    <name type="scientific">Mycoplasmopsis gallinacea</name>
    <dbReference type="NCBI Taxonomy" id="29556"/>
    <lineage>
        <taxon>Bacteria</taxon>
        <taxon>Bacillati</taxon>
        <taxon>Mycoplasmatota</taxon>
        <taxon>Mycoplasmoidales</taxon>
        <taxon>Metamycoplasmataceae</taxon>
        <taxon>Mycoplasmopsis</taxon>
    </lineage>
</organism>
<accession>A0A449A3V9</accession>
<gene>
    <name evidence="2" type="ORF">NCTC10183_00686</name>
</gene>
<reference evidence="2 3" key="1">
    <citation type="submission" date="2019-01" db="EMBL/GenBank/DDBJ databases">
        <authorList>
            <consortium name="Pathogen Informatics"/>
        </authorList>
    </citation>
    <scope>NUCLEOTIDE SEQUENCE [LARGE SCALE GENOMIC DNA]</scope>
    <source>
        <strain evidence="2 3">NCTC10183</strain>
    </source>
</reference>
<feature type="compositionally biased region" description="Polar residues" evidence="1">
    <location>
        <begin position="122"/>
        <end position="134"/>
    </location>
</feature>
<dbReference type="AlphaFoldDB" id="A0A449A3V9"/>
<feature type="compositionally biased region" description="Low complexity" evidence="1">
    <location>
        <begin position="66"/>
        <end position="88"/>
    </location>
</feature>
<evidence type="ECO:0000313" key="3">
    <source>
        <dbReference type="Proteomes" id="UP000290568"/>
    </source>
</evidence>
<proteinExistence type="predicted"/>
<dbReference type="Proteomes" id="UP000290568">
    <property type="component" value="Chromosome"/>
</dbReference>
<feature type="region of interest" description="Disordered" evidence="1">
    <location>
        <begin position="31"/>
        <end position="155"/>
    </location>
</feature>